<reference evidence="1 2" key="1">
    <citation type="submission" date="2021-06" db="EMBL/GenBank/DDBJ databases">
        <authorList>
            <person name="Palmer J.M."/>
        </authorList>
    </citation>
    <scope>NUCLEOTIDE SEQUENCE [LARGE SCALE GENOMIC DNA]</scope>
    <source>
        <strain evidence="1 2">GA_2019</strain>
        <tissue evidence="1">Muscle</tissue>
    </source>
</reference>
<accession>A0ABV0P6L6</accession>
<evidence type="ECO:0008006" key="3">
    <source>
        <dbReference type="Google" id="ProtNLM"/>
    </source>
</evidence>
<comment type="caution">
    <text evidence="1">The sequence shown here is derived from an EMBL/GenBank/DDBJ whole genome shotgun (WGS) entry which is preliminary data.</text>
</comment>
<sequence>MKLRQKRRREKALLLLTSPLVSSVLCVRICVFYCSMCLAGWPLFLEAAQLRCGSELLSDLLFVCGDRGLYLGTQVFVFNNRDFHTVLCCIISCCSVSPQCTVFNLHASIARAVPSSPKILPKFSLVGDERVHLHQHFVSTCASMWYVCPCRSATLTGHAKMYEIRAHLR</sequence>
<evidence type="ECO:0000313" key="1">
    <source>
        <dbReference type="EMBL" id="MEQ2179100.1"/>
    </source>
</evidence>
<organism evidence="1 2">
    <name type="scientific">Goodea atripinnis</name>
    <dbReference type="NCBI Taxonomy" id="208336"/>
    <lineage>
        <taxon>Eukaryota</taxon>
        <taxon>Metazoa</taxon>
        <taxon>Chordata</taxon>
        <taxon>Craniata</taxon>
        <taxon>Vertebrata</taxon>
        <taxon>Euteleostomi</taxon>
        <taxon>Actinopterygii</taxon>
        <taxon>Neopterygii</taxon>
        <taxon>Teleostei</taxon>
        <taxon>Neoteleostei</taxon>
        <taxon>Acanthomorphata</taxon>
        <taxon>Ovalentaria</taxon>
        <taxon>Atherinomorphae</taxon>
        <taxon>Cyprinodontiformes</taxon>
        <taxon>Goodeidae</taxon>
        <taxon>Goodea</taxon>
    </lineage>
</organism>
<keyword evidence="2" id="KW-1185">Reference proteome</keyword>
<name>A0ABV0P6L6_9TELE</name>
<protein>
    <recommendedName>
        <fullName evidence="3">Secreted protein</fullName>
    </recommendedName>
</protein>
<proteinExistence type="predicted"/>
<dbReference type="Proteomes" id="UP001476798">
    <property type="component" value="Unassembled WGS sequence"/>
</dbReference>
<evidence type="ECO:0000313" key="2">
    <source>
        <dbReference type="Proteomes" id="UP001476798"/>
    </source>
</evidence>
<gene>
    <name evidence="1" type="ORF">GOODEAATRI_021134</name>
</gene>
<dbReference type="EMBL" id="JAHRIO010062000">
    <property type="protein sequence ID" value="MEQ2179100.1"/>
    <property type="molecule type" value="Genomic_DNA"/>
</dbReference>